<evidence type="ECO:0000313" key="2">
    <source>
        <dbReference type="Proteomes" id="UP000035021"/>
    </source>
</evidence>
<gene>
    <name evidence="1" type="ORF">GP2_075_00010</name>
</gene>
<accession>A0ABQ0IRW6</accession>
<dbReference type="EMBL" id="BAOQ01000075">
    <property type="protein sequence ID" value="GAC86296.1"/>
    <property type="molecule type" value="Genomic_DNA"/>
</dbReference>
<keyword evidence="2" id="KW-1185">Reference proteome</keyword>
<dbReference type="Proteomes" id="UP000035021">
    <property type="component" value="Unassembled WGS sequence"/>
</dbReference>
<evidence type="ECO:0000313" key="1">
    <source>
        <dbReference type="EMBL" id="GAC86296.1"/>
    </source>
</evidence>
<feature type="non-terminal residue" evidence="1">
    <location>
        <position position="1"/>
    </location>
</feature>
<protein>
    <submittedName>
        <fullName evidence="1">Uncharacterized protein</fullName>
    </submittedName>
</protein>
<reference evidence="1 2" key="1">
    <citation type="submission" date="2013-02" db="EMBL/GenBank/DDBJ databases">
        <title>Whole genome shotgun sequence of Gordonia paraffinivorans NBRC 108238.</title>
        <authorList>
            <person name="Isaki-Nakamura S."/>
            <person name="Hosoyama A."/>
            <person name="Tsuchikane K."/>
            <person name="Ando Y."/>
            <person name="Baba S."/>
            <person name="Ohji S."/>
            <person name="Hamada M."/>
            <person name="Tamura T."/>
            <person name="Yamazoe A."/>
            <person name="Yamazaki S."/>
            <person name="Fujita N."/>
        </authorList>
    </citation>
    <scope>NUCLEOTIDE SEQUENCE [LARGE SCALE GENOMIC DNA]</scope>
    <source>
        <strain evidence="1 2">NBRC 108238</strain>
    </source>
</reference>
<organism evidence="1 2">
    <name type="scientific">Gordonia paraffinivorans NBRC 108238</name>
    <dbReference type="NCBI Taxonomy" id="1223543"/>
    <lineage>
        <taxon>Bacteria</taxon>
        <taxon>Bacillati</taxon>
        <taxon>Actinomycetota</taxon>
        <taxon>Actinomycetes</taxon>
        <taxon>Mycobacteriales</taxon>
        <taxon>Gordoniaceae</taxon>
        <taxon>Gordonia</taxon>
    </lineage>
</organism>
<name>A0ABQ0IRW6_9ACTN</name>
<proteinExistence type="predicted"/>
<comment type="caution">
    <text evidence="1">The sequence shown here is derived from an EMBL/GenBank/DDBJ whole genome shotgun (WGS) entry which is preliminary data.</text>
</comment>
<sequence length="174" mass="19514">TYQTHMQSLLSEIVHTHGLLIAGWSAAWDKALRETVMREYRPFYTPAWITPNSLEPKAQEVVEAIGASVLPATADQTFTRLADAVDTLQARSVRHPVTAQLYGRLCLHPRRRVGSGRVHFLVSGHAGCTFPRKHRMRLRVSGFAAATGSCPVSCPWRWAKSKYPSAWRDGRYSV</sequence>